<dbReference type="InterPro" id="IPR012340">
    <property type="entry name" value="NA-bd_OB-fold"/>
</dbReference>
<dbReference type="FunFam" id="2.40.50.140:FF:000042">
    <property type="entry name" value="Methionine--tRNA ligase"/>
    <property type="match status" value="1"/>
</dbReference>
<dbReference type="Pfam" id="PF01588">
    <property type="entry name" value="tRNA_bind"/>
    <property type="match status" value="1"/>
</dbReference>
<dbReference type="Pfam" id="PF19303">
    <property type="entry name" value="Anticodon_3"/>
    <property type="match status" value="1"/>
</dbReference>
<organism evidence="19 20">
    <name type="scientific">endosymbiont of Ridgeia piscesae</name>
    <dbReference type="NCBI Taxonomy" id="54398"/>
    <lineage>
        <taxon>Bacteria</taxon>
        <taxon>Pseudomonadati</taxon>
        <taxon>Pseudomonadota</taxon>
        <taxon>Gammaproteobacteria</taxon>
        <taxon>sulfur-oxidizing symbionts</taxon>
    </lineage>
</organism>
<dbReference type="NCBIfam" id="TIGR00399">
    <property type="entry name" value="metG_C_term"/>
    <property type="match status" value="1"/>
</dbReference>
<keyword evidence="14 16" id="KW-0030">Aminoacyl-tRNA synthetase</keyword>
<dbReference type="PATRIC" id="fig|54398.3.peg.2561"/>
<dbReference type="Gene3D" id="3.40.50.620">
    <property type="entry name" value="HUPs"/>
    <property type="match status" value="1"/>
</dbReference>
<dbReference type="Pfam" id="PF09334">
    <property type="entry name" value="tRNA-synt_1g"/>
    <property type="match status" value="1"/>
</dbReference>
<feature type="region of interest" description="Disordered" evidence="17">
    <location>
        <begin position="548"/>
        <end position="571"/>
    </location>
</feature>
<feature type="domain" description="TRNA-binding" evidence="18">
    <location>
        <begin position="583"/>
        <end position="684"/>
    </location>
</feature>
<keyword evidence="6 16" id="KW-0820">tRNA-binding</keyword>
<dbReference type="FunFam" id="2.20.28.20:FF:000001">
    <property type="entry name" value="Methionine--tRNA ligase"/>
    <property type="match status" value="1"/>
</dbReference>
<evidence type="ECO:0000259" key="18">
    <source>
        <dbReference type="PROSITE" id="PS50886"/>
    </source>
</evidence>
<dbReference type="InterPro" id="IPR002547">
    <property type="entry name" value="tRNA-bd_dom"/>
</dbReference>
<dbReference type="GO" id="GO:0004825">
    <property type="term" value="F:methionine-tRNA ligase activity"/>
    <property type="evidence" value="ECO:0007669"/>
    <property type="project" value="UniProtKB-UniRule"/>
</dbReference>
<dbReference type="NCBIfam" id="NF001100">
    <property type="entry name" value="PRK00133.1"/>
    <property type="match status" value="1"/>
</dbReference>
<feature type="binding site" evidence="16">
    <location>
        <position position="159"/>
    </location>
    <ligand>
        <name>Zn(2+)</name>
        <dbReference type="ChEBI" id="CHEBI:29105"/>
    </ligand>
</feature>
<reference evidence="19 20" key="1">
    <citation type="submission" date="2015-11" db="EMBL/GenBank/DDBJ databases">
        <title>The genome of Candidatus Endoriftia persephone in Ridgeia piscesae and population structure of the North Eastern Pacific vestimentiferan symbionts.</title>
        <authorList>
            <person name="Perez M."/>
            <person name="Juniper K.S."/>
        </authorList>
    </citation>
    <scope>NUCLEOTIDE SEQUENCE [LARGE SCALE GENOMIC DNA]</scope>
    <source>
        <strain evidence="19">Ind11</strain>
    </source>
</reference>
<dbReference type="GO" id="GO:0000049">
    <property type="term" value="F:tRNA binding"/>
    <property type="evidence" value="ECO:0007669"/>
    <property type="project" value="UniProtKB-UniRule"/>
</dbReference>
<dbReference type="SUPFAM" id="SSF52374">
    <property type="entry name" value="Nucleotidylyl transferase"/>
    <property type="match status" value="1"/>
</dbReference>
<evidence type="ECO:0000256" key="11">
    <source>
        <dbReference type="ARBA" id="ARBA00022840"/>
    </source>
</evidence>
<dbReference type="HAMAP" id="MF_00098">
    <property type="entry name" value="Met_tRNA_synth_type1"/>
    <property type="match status" value="1"/>
</dbReference>
<dbReference type="PANTHER" id="PTHR45765">
    <property type="entry name" value="METHIONINE--TRNA LIGASE"/>
    <property type="match status" value="1"/>
</dbReference>
<evidence type="ECO:0000256" key="14">
    <source>
        <dbReference type="ARBA" id="ARBA00023146"/>
    </source>
</evidence>
<dbReference type="InterPro" id="IPR014758">
    <property type="entry name" value="Met-tRNA_synth"/>
</dbReference>
<dbReference type="PANTHER" id="PTHR45765:SF1">
    <property type="entry name" value="METHIONINE--TRNA LIGASE, CYTOPLASMIC"/>
    <property type="match status" value="1"/>
</dbReference>
<dbReference type="Proteomes" id="UP000051634">
    <property type="component" value="Unassembled WGS sequence"/>
</dbReference>
<dbReference type="PROSITE" id="PS00178">
    <property type="entry name" value="AA_TRNA_LIGASE_I"/>
    <property type="match status" value="1"/>
</dbReference>
<evidence type="ECO:0000256" key="10">
    <source>
        <dbReference type="ARBA" id="ARBA00022833"/>
    </source>
</evidence>
<evidence type="ECO:0000256" key="6">
    <source>
        <dbReference type="ARBA" id="ARBA00022555"/>
    </source>
</evidence>
<comment type="caution">
    <text evidence="19">The sequence shown here is derived from an EMBL/GenBank/DDBJ whole genome shotgun (WGS) entry which is preliminary data.</text>
</comment>
<dbReference type="GO" id="GO:0005829">
    <property type="term" value="C:cytosol"/>
    <property type="evidence" value="ECO:0007669"/>
    <property type="project" value="TreeGrafter"/>
</dbReference>
<evidence type="ECO:0000256" key="12">
    <source>
        <dbReference type="ARBA" id="ARBA00022884"/>
    </source>
</evidence>
<sequence>MNATPRKILITSALPYANGPIHIGHLVEYIQTDIWARFQKMRGHQCHYVCADDAHGTPIMLRARQEGIEPEALIARVSEEHQADFAAFRIGFDNYHSTHSEENRELSKTIYERNRDAGHIAKRMITQAYDPVENMFLPDRFIKGTCPKCGAEDQYGDNCEVCGASYSPAELKNPVSAVSGAKPEERESDHYFFKLADFETMLKQWTRAGHLQQEMANKLGEWFESGLQEWDISRDAPYFGFEIPDHPGKFFYVWLDAPIGYMASFKNLCERTEGLAFDDYWQADSDAEVYHFIGKDIVYFHCLFWPAMLEGAGFRKPTAVFAHGFLTVDGQKMSKSRGTFIKARTYLDHLNPEYLRYYFAAKLGAGVDDIDLNLKDFAQRVNSDLVGKVVNIASRCAGFIKKRYDGRLSSHLAEADLFNQFVEAGDSIAERFEKREFSRAVREIMALADRANQYIDEKQPWVIAKQEGKEQELQDICSVGINLFRVLIGYLRPILPATATASEAFLQVEPLLWDDLQNPLIGHQISKFKPLMTRVEEKQIAAMLEHSKEDLKQQATQQSKPKKTATEGHLSNDPIADTIEFGDFAKLDLRIARIVEANHVEGADKLLQLTLDLGGEQRNVFAGIKSAYQPEQLAGKLTVMVANLAPRKMRFGVSEGMVLAAGPGGKDLFILNPDEGAEPGMRVK</sequence>
<dbReference type="SUPFAM" id="SSF50249">
    <property type="entry name" value="Nucleic acid-binding proteins"/>
    <property type="match status" value="1"/>
</dbReference>
<evidence type="ECO:0000256" key="15">
    <source>
        <dbReference type="ARBA" id="ARBA00047364"/>
    </source>
</evidence>
<dbReference type="InterPro" id="IPR023458">
    <property type="entry name" value="Met-tRNA_ligase_1"/>
</dbReference>
<dbReference type="GO" id="GO:0006431">
    <property type="term" value="P:methionyl-tRNA aminoacylation"/>
    <property type="evidence" value="ECO:0007669"/>
    <property type="project" value="UniProtKB-UniRule"/>
</dbReference>
<evidence type="ECO:0000256" key="1">
    <source>
        <dbReference type="ARBA" id="ARBA00003314"/>
    </source>
</evidence>
<comment type="subcellular location">
    <subcellularLocation>
        <location evidence="2 16">Cytoplasm</location>
    </subcellularLocation>
</comment>
<evidence type="ECO:0000256" key="5">
    <source>
        <dbReference type="ARBA" id="ARBA00022490"/>
    </source>
</evidence>
<dbReference type="InterPro" id="IPR029038">
    <property type="entry name" value="MetRS_Zn"/>
</dbReference>
<keyword evidence="10 16" id="KW-0862">Zinc</keyword>
<dbReference type="InterPro" id="IPR014729">
    <property type="entry name" value="Rossmann-like_a/b/a_fold"/>
</dbReference>
<dbReference type="NCBIfam" id="TIGR00398">
    <property type="entry name" value="metG"/>
    <property type="match status" value="1"/>
</dbReference>
<proteinExistence type="inferred from homology"/>
<dbReference type="Gene3D" id="2.40.50.140">
    <property type="entry name" value="Nucleic acid-binding proteins"/>
    <property type="match status" value="1"/>
</dbReference>
<keyword evidence="12 16" id="KW-0694">RNA-binding</keyword>
<dbReference type="FunFam" id="1.10.730.10:FF:000005">
    <property type="entry name" value="Methionine--tRNA ligase"/>
    <property type="match status" value="1"/>
</dbReference>
<feature type="binding site" evidence="16">
    <location>
        <position position="162"/>
    </location>
    <ligand>
        <name>Zn(2+)</name>
        <dbReference type="ChEBI" id="CHEBI:29105"/>
    </ligand>
</feature>
<dbReference type="InterPro" id="IPR001412">
    <property type="entry name" value="aa-tRNA-synth_I_CS"/>
</dbReference>
<keyword evidence="7 16" id="KW-0436">Ligase</keyword>
<dbReference type="OrthoDB" id="9810191at2"/>
<dbReference type="PRINTS" id="PR01041">
    <property type="entry name" value="TRNASYNTHMET"/>
</dbReference>
<comment type="function">
    <text evidence="1 16">Is required not only for elongation of protein synthesis but also for the initiation of all mRNA translation through initiator tRNA(fMet) aminoacylation.</text>
</comment>
<dbReference type="PROSITE" id="PS50886">
    <property type="entry name" value="TRBD"/>
    <property type="match status" value="1"/>
</dbReference>
<feature type="binding site" evidence="16">
    <location>
        <position position="149"/>
    </location>
    <ligand>
        <name>Zn(2+)</name>
        <dbReference type="ChEBI" id="CHEBI:29105"/>
    </ligand>
</feature>
<keyword evidence="13 16" id="KW-0648">Protein biosynthesis</keyword>
<dbReference type="EMBL" id="LDXT01000071">
    <property type="protein sequence ID" value="KRT55855.1"/>
    <property type="molecule type" value="Genomic_DNA"/>
</dbReference>
<comment type="catalytic activity">
    <reaction evidence="15 16">
        <text>tRNA(Met) + L-methionine + ATP = L-methionyl-tRNA(Met) + AMP + diphosphate</text>
        <dbReference type="Rhea" id="RHEA:13481"/>
        <dbReference type="Rhea" id="RHEA-COMP:9667"/>
        <dbReference type="Rhea" id="RHEA-COMP:9698"/>
        <dbReference type="ChEBI" id="CHEBI:30616"/>
        <dbReference type="ChEBI" id="CHEBI:33019"/>
        <dbReference type="ChEBI" id="CHEBI:57844"/>
        <dbReference type="ChEBI" id="CHEBI:78442"/>
        <dbReference type="ChEBI" id="CHEBI:78530"/>
        <dbReference type="ChEBI" id="CHEBI:456215"/>
        <dbReference type="EC" id="6.1.1.10"/>
    </reaction>
</comment>
<keyword evidence="8 16" id="KW-0479">Metal-binding</keyword>
<feature type="binding site" evidence="16">
    <location>
        <position position="335"/>
    </location>
    <ligand>
        <name>ATP</name>
        <dbReference type="ChEBI" id="CHEBI:30616"/>
    </ligand>
</feature>
<feature type="binding site" evidence="16">
    <location>
        <position position="146"/>
    </location>
    <ligand>
        <name>Zn(2+)</name>
        <dbReference type="ChEBI" id="CHEBI:29105"/>
    </ligand>
</feature>
<dbReference type="GO" id="GO:0046872">
    <property type="term" value="F:metal ion binding"/>
    <property type="evidence" value="ECO:0007669"/>
    <property type="project" value="UniProtKB-KW"/>
</dbReference>
<comment type="subunit">
    <text evidence="4 16">Homodimer.</text>
</comment>
<evidence type="ECO:0000256" key="17">
    <source>
        <dbReference type="SAM" id="MobiDB-lite"/>
    </source>
</evidence>
<evidence type="ECO:0000313" key="20">
    <source>
        <dbReference type="Proteomes" id="UP000051634"/>
    </source>
</evidence>
<dbReference type="EC" id="6.1.1.10" evidence="16"/>
<keyword evidence="11 16" id="KW-0067">ATP-binding</keyword>
<dbReference type="AlphaFoldDB" id="A0A0T5YZD4"/>
<dbReference type="InterPro" id="IPR041872">
    <property type="entry name" value="Anticodon_Met"/>
</dbReference>
<evidence type="ECO:0000256" key="9">
    <source>
        <dbReference type="ARBA" id="ARBA00022741"/>
    </source>
</evidence>
<evidence type="ECO:0000256" key="4">
    <source>
        <dbReference type="ARBA" id="ARBA00011738"/>
    </source>
</evidence>
<dbReference type="InterPro" id="IPR033911">
    <property type="entry name" value="MetRS_core"/>
</dbReference>
<comment type="similarity">
    <text evidence="3 16">Belongs to the class-I aminoacyl-tRNA synthetase family. MetG type 1 subfamily.</text>
</comment>
<evidence type="ECO:0000256" key="13">
    <source>
        <dbReference type="ARBA" id="ARBA00022917"/>
    </source>
</evidence>
<dbReference type="SUPFAM" id="SSF57770">
    <property type="entry name" value="Methionyl-tRNA synthetase (MetRS), Zn-domain"/>
    <property type="match status" value="1"/>
</dbReference>
<dbReference type="InterPro" id="IPR009080">
    <property type="entry name" value="tRNAsynth_Ia_anticodon-bd"/>
</dbReference>
<dbReference type="InterPro" id="IPR004495">
    <property type="entry name" value="Met-tRNA-synth_bsu_C"/>
</dbReference>
<evidence type="ECO:0000256" key="2">
    <source>
        <dbReference type="ARBA" id="ARBA00004496"/>
    </source>
</evidence>
<feature type="short sequence motif" description="'KMSKS' region" evidence="16">
    <location>
        <begin position="332"/>
        <end position="336"/>
    </location>
</feature>
<dbReference type="InterPro" id="IPR015413">
    <property type="entry name" value="Methionyl/Leucyl_tRNA_Synth"/>
</dbReference>
<evidence type="ECO:0000313" key="19">
    <source>
        <dbReference type="EMBL" id="KRT55855.1"/>
    </source>
</evidence>
<dbReference type="CDD" id="cd07957">
    <property type="entry name" value="Anticodon_Ia_Met"/>
    <property type="match status" value="1"/>
</dbReference>
<dbReference type="RefSeq" id="WP_060528575.1">
    <property type="nucleotide sequence ID" value="NZ_KQ557141.1"/>
</dbReference>
<protein>
    <recommendedName>
        <fullName evidence="16">Methionine--tRNA ligase</fullName>
        <ecNumber evidence="16">6.1.1.10</ecNumber>
    </recommendedName>
    <alternativeName>
        <fullName evidence="16">Methionyl-tRNA synthetase</fullName>
        <shortName evidence="16">MetRS</shortName>
    </alternativeName>
</protein>
<gene>
    <name evidence="16" type="primary">metG</name>
    <name evidence="19" type="ORF">Ga0074115_1264</name>
</gene>
<keyword evidence="9 16" id="KW-0547">Nucleotide-binding</keyword>
<keyword evidence="5 16" id="KW-0963">Cytoplasm</keyword>
<dbReference type="SUPFAM" id="SSF47323">
    <property type="entry name" value="Anticodon-binding domain of a subclass of class I aminoacyl-tRNA synthetases"/>
    <property type="match status" value="1"/>
</dbReference>
<keyword evidence="20" id="KW-1185">Reference proteome</keyword>
<evidence type="ECO:0000256" key="7">
    <source>
        <dbReference type="ARBA" id="ARBA00022598"/>
    </source>
</evidence>
<evidence type="ECO:0000256" key="3">
    <source>
        <dbReference type="ARBA" id="ARBA00008258"/>
    </source>
</evidence>
<comment type="cofactor">
    <cofactor evidence="16">
        <name>Zn(2+)</name>
        <dbReference type="ChEBI" id="CHEBI:29105"/>
    </cofactor>
    <text evidence="16">Binds 1 zinc ion per subunit.</text>
</comment>
<evidence type="ECO:0000256" key="16">
    <source>
        <dbReference type="HAMAP-Rule" id="MF_00098"/>
    </source>
</evidence>
<dbReference type="GO" id="GO:0005524">
    <property type="term" value="F:ATP binding"/>
    <property type="evidence" value="ECO:0007669"/>
    <property type="project" value="UniProtKB-UniRule"/>
</dbReference>
<feature type="short sequence motif" description="'HIGH' region" evidence="16">
    <location>
        <begin position="15"/>
        <end position="25"/>
    </location>
</feature>
<evidence type="ECO:0000256" key="8">
    <source>
        <dbReference type="ARBA" id="ARBA00022723"/>
    </source>
</evidence>
<dbReference type="Gene3D" id="2.20.28.20">
    <property type="entry name" value="Methionyl-tRNA synthetase, Zn-domain"/>
    <property type="match status" value="1"/>
</dbReference>
<dbReference type="CDD" id="cd02800">
    <property type="entry name" value="tRNA_bind_EcMetRS_like"/>
    <property type="match status" value="1"/>
</dbReference>
<dbReference type="Gene3D" id="1.10.730.10">
    <property type="entry name" value="Isoleucyl-tRNA Synthetase, Domain 1"/>
    <property type="match status" value="1"/>
</dbReference>
<dbReference type="CDD" id="cd00814">
    <property type="entry name" value="MetRS_core"/>
    <property type="match status" value="1"/>
</dbReference>
<accession>A0A0T5YZD4</accession>
<name>A0A0T5YZD4_9GAMM</name>